<dbReference type="EMBL" id="JABAIK010000012">
    <property type="protein sequence ID" value="NLS13770.1"/>
    <property type="molecule type" value="Genomic_DNA"/>
</dbReference>
<keyword evidence="2" id="KW-1185">Reference proteome</keyword>
<reference evidence="1 2" key="1">
    <citation type="submission" date="2020-04" db="EMBL/GenBank/DDBJ databases">
        <title>Vibrio sp. SM6, a novel species isolated from seawater.</title>
        <authorList>
            <person name="Wang X."/>
        </authorList>
    </citation>
    <scope>NUCLEOTIDE SEQUENCE [LARGE SCALE GENOMIC DNA]</scope>
    <source>
        <strain evidence="1 2">SM6</strain>
    </source>
</reference>
<name>A0A7X8TS28_9VIBR</name>
<gene>
    <name evidence="1" type="ORF">HGP28_12800</name>
</gene>
<protein>
    <submittedName>
        <fullName evidence="1">Uncharacterized protein</fullName>
    </submittedName>
</protein>
<evidence type="ECO:0000313" key="2">
    <source>
        <dbReference type="Proteomes" id="UP000535589"/>
    </source>
</evidence>
<sequence>MNNDEILPDATLAIEKFVELEERGEQPIEATLDVQPSDAFRALCLEGPDESYTGGYLVADQILDLASQLLDDYCDELVAQLAQAKSLDDSAIEEYRDAIRYYFKRGLAVACVDKAVESEYAATQIFTPQESDPNDDLLAQVELFMDSVAQVSQTSHTLGSQYVSEMFAAMLENGSEDQQDFE</sequence>
<accession>A0A7X8TS28</accession>
<comment type="caution">
    <text evidence="1">The sequence shown here is derived from an EMBL/GenBank/DDBJ whole genome shotgun (WGS) entry which is preliminary data.</text>
</comment>
<proteinExistence type="predicted"/>
<dbReference type="Proteomes" id="UP000535589">
    <property type="component" value="Unassembled WGS sequence"/>
</dbReference>
<dbReference type="RefSeq" id="WP_168836868.1">
    <property type="nucleotide sequence ID" value="NZ_JABAIK010000012.1"/>
</dbReference>
<evidence type="ECO:0000313" key="1">
    <source>
        <dbReference type="EMBL" id="NLS13770.1"/>
    </source>
</evidence>
<dbReference type="AlphaFoldDB" id="A0A7X8TS28"/>
<organism evidence="1 2">
    <name type="scientific">Vibrio agarilyticus</name>
    <dbReference type="NCBI Taxonomy" id="2726741"/>
    <lineage>
        <taxon>Bacteria</taxon>
        <taxon>Pseudomonadati</taxon>
        <taxon>Pseudomonadota</taxon>
        <taxon>Gammaproteobacteria</taxon>
        <taxon>Vibrionales</taxon>
        <taxon>Vibrionaceae</taxon>
        <taxon>Vibrio</taxon>
    </lineage>
</organism>